<dbReference type="AlphaFoldDB" id="A0A9D2EA55"/>
<comment type="caution">
    <text evidence="1">The sequence shown here is derived from an EMBL/GenBank/DDBJ whole genome shotgun (WGS) entry which is preliminary data.</text>
</comment>
<proteinExistence type="predicted"/>
<name>A0A9D2EA55_9BACE</name>
<sequence>MRPFIQTSAGATFYLRSHITLMYRKDYVEYILKLGNGYYGVANFVLQRVDQALLLTDWGDFFRRISNHEDPDKLMRMLQKPCPTVVDVMTGKSGYSLVRDHRNDLMRVGCPLPISVDAPLLSIVADTRIADKAVDLLDYSLRLYHEIYDHCPFPGWKKGLEEVF</sequence>
<reference evidence="1" key="1">
    <citation type="journal article" date="2021" name="PeerJ">
        <title>Extensive microbial diversity within the chicken gut microbiome revealed by metagenomics and culture.</title>
        <authorList>
            <person name="Gilroy R."/>
            <person name="Ravi A."/>
            <person name="Getino M."/>
            <person name="Pursley I."/>
            <person name="Horton D.L."/>
            <person name="Alikhan N.F."/>
            <person name="Baker D."/>
            <person name="Gharbi K."/>
            <person name="Hall N."/>
            <person name="Watson M."/>
            <person name="Adriaenssens E.M."/>
            <person name="Foster-Nyarko E."/>
            <person name="Jarju S."/>
            <person name="Secka A."/>
            <person name="Antonio M."/>
            <person name="Oren A."/>
            <person name="Chaudhuri R.R."/>
            <person name="La Ragione R."/>
            <person name="Hildebrand F."/>
            <person name="Pallen M.J."/>
        </authorList>
    </citation>
    <scope>NUCLEOTIDE SEQUENCE</scope>
    <source>
        <strain evidence="1">ChiHjej9B8-1298</strain>
    </source>
</reference>
<evidence type="ECO:0000313" key="1">
    <source>
        <dbReference type="EMBL" id="HIZ33657.1"/>
    </source>
</evidence>
<dbReference type="Proteomes" id="UP000824028">
    <property type="component" value="Unassembled WGS sequence"/>
</dbReference>
<evidence type="ECO:0000313" key="2">
    <source>
        <dbReference type="Proteomes" id="UP000824028"/>
    </source>
</evidence>
<accession>A0A9D2EA55</accession>
<reference evidence="1" key="2">
    <citation type="submission" date="2021-04" db="EMBL/GenBank/DDBJ databases">
        <authorList>
            <person name="Gilroy R."/>
        </authorList>
    </citation>
    <scope>NUCLEOTIDE SEQUENCE</scope>
    <source>
        <strain evidence="1">ChiHjej9B8-1298</strain>
    </source>
</reference>
<gene>
    <name evidence="1" type="ORF">H9814_09030</name>
</gene>
<organism evidence="1 2">
    <name type="scientific">Candidatus Bacteroides merdigallinarum</name>
    <dbReference type="NCBI Taxonomy" id="2838473"/>
    <lineage>
        <taxon>Bacteria</taxon>
        <taxon>Pseudomonadati</taxon>
        <taxon>Bacteroidota</taxon>
        <taxon>Bacteroidia</taxon>
        <taxon>Bacteroidales</taxon>
        <taxon>Bacteroidaceae</taxon>
        <taxon>Bacteroides</taxon>
    </lineage>
</organism>
<protein>
    <submittedName>
        <fullName evidence="1">Uncharacterized protein</fullName>
    </submittedName>
</protein>
<dbReference type="EMBL" id="DXBX01000071">
    <property type="protein sequence ID" value="HIZ33657.1"/>
    <property type="molecule type" value="Genomic_DNA"/>
</dbReference>